<keyword evidence="11" id="KW-1185">Reference proteome</keyword>
<comment type="catalytic activity">
    <reaction evidence="1">
        <text>S-ubiquitinyl-[E2 ubiquitin-conjugating enzyme]-L-cysteine + [acceptor protein]-L-lysine = [E2 ubiquitin-conjugating enzyme]-L-cysteine + N(6)-ubiquitinyl-[acceptor protein]-L-lysine.</text>
        <dbReference type="EC" id="2.3.2.27"/>
    </reaction>
</comment>
<feature type="domain" description="U-box" evidence="9">
    <location>
        <begin position="573"/>
        <end position="634"/>
    </location>
</feature>
<dbReference type="OrthoDB" id="4062651at2759"/>
<organism evidence="10 11">
    <name type="scientific">Colocasia esculenta</name>
    <name type="common">Wild taro</name>
    <name type="synonym">Arum esculentum</name>
    <dbReference type="NCBI Taxonomy" id="4460"/>
    <lineage>
        <taxon>Eukaryota</taxon>
        <taxon>Viridiplantae</taxon>
        <taxon>Streptophyta</taxon>
        <taxon>Embryophyta</taxon>
        <taxon>Tracheophyta</taxon>
        <taxon>Spermatophyta</taxon>
        <taxon>Magnoliopsida</taxon>
        <taxon>Liliopsida</taxon>
        <taxon>Araceae</taxon>
        <taxon>Aroideae</taxon>
        <taxon>Colocasieae</taxon>
        <taxon>Colocasia</taxon>
    </lineage>
</organism>
<feature type="coiled-coil region" evidence="6">
    <location>
        <begin position="128"/>
        <end position="162"/>
    </location>
</feature>
<evidence type="ECO:0000259" key="9">
    <source>
        <dbReference type="PROSITE" id="PS51698"/>
    </source>
</evidence>
<evidence type="ECO:0000256" key="1">
    <source>
        <dbReference type="ARBA" id="ARBA00000900"/>
    </source>
</evidence>
<evidence type="ECO:0000256" key="3">
    <source>
        <dbReference type="ARBA" id="ARBA00012483"/>
    </source>
</evidence>
<dbReference type="PANTHER" id="PTHR45647:SF43">
    <property type="entry name" value="OS10G0100500 PROTEIN"/>
    <property type="match status" value="1"/>
</dbReference>
<dbReference type="Gene3D" id="1.10.510.10">
    <property type="entry name" value="Transferase(Phosphotransferase) domain 1"/>
    <property type="match status" value="1"/>
</dbReference>
<dbReference type="PANTHER" id="PTHR45647">
    <property type="entry name" value="OS02G0152300 PROTEIN"/>
    <property type="match status" value="1"/>
</dbReference>
<feature type="region of interest" description="Disordered" evidence="7">
    <location>
        <begin position="37"/>
        <end position="59"/>
    </location>
</feature>
<evidence type="ECO:0000256" key="2">
    <source>
        <dbReference type="ARBA" id="ARBA00004906"/>
    </source>
</evidence>
<dbReference type="UniPathway" id="UPA00143"/>
<evidence type="ECO:0000256" key="4">
    <source>
        <dbReference type="ARBA" id="ARBA00022679"/>
    </source>
</evidence>
<evidence type="ECO:0000259" key="8">
    <source>
        <dbReference type="PROSITE" id="PS50011"/>
    </source>
</evidence>
<evidence type="ECO:0000256" key="7">
    <source>
        <dbReference type="SAM" id="MobiDB-lite"/>
    </source>
</evidence>
<evidence type="ECO:0000256" key="6">
    <source>
        <dbReference type="SAM" id="Coils"/>
    </source>
</evidence>
<dbReference type="GO" id="GO:0061630">
    <property type="term" value="F:ubiquitin protein ligase activity"/>
    <property type="evidence" value="ECO:0007669"/>
    <property type="project" value="UniProtKB-EC"/>
</dbReference>
<proteinExistence type="predicted"/>
<evidence type="ECO:0000313" key="10">
    <source>
        <dbReference type="EMBL" id="MQL98669.1"/>
    </source>
</evidence>
<keyword evidence="4" id="KW-0808">Transferase</keyword>
<dbReference type="InterPro" id="IPR008271">
    <property type="entry name" value="Ser/Thr_kinase_AS"/>
</dbReference>
<keyword evidence="5" id="KW-0833">Ubl conjugation pathway</keyword>
<dbReference type="EC" id="2.3.2.27" evidence="3"/>
<dbReference type="InterPro" id="IPR000719">
    <property type="entry name" value="Prot_kinase_dom"/>
</dbReference>
<evidence type="ECO:0000256" key="5">
    <source>
        <dbReference type="ARBA" id="ARBA00022786"/>
    </source>
</evidence>
<dbReference type="Proteomes" id="UP000652761">
    <property type="component" value="Unassembled WGS sequence"/>
</dbReference>
<name>A0A843W688_COLES</name>
<dbReference type="GO" id="GO:0004672">
    <property type="term" value="F:protein kinase activity"/>
    <property type="evidence" value="ECO:0007669"/>
    <property type="project" value="InterPro"/>
</dbReference>
<dbReference type="SMART" id="SM00504">
    <property type="entry name" value="Ubox"/>
    <property type="match status" value="1"/>
</dbReference>
<dbReference type="GO" id="GO:0016567">
    <property type="term" value="P:protein ubiquitination"/>
    <property type="evidence" value="ECO:0007669"/>
    <property type="project" value="UniProtKB-UniPathway"/>
</dbReference>
<comment type="caution">
    <text evidence="10">The sequence shown here is derived from an EMBL/GenBank/DDBJ whole genome shotgun (WGS) entry which is preliminary data.</text>
</comment>
<gene>
    <name evidence="10" type="ORF">Taro_031378</name>
</gene>
<dbReference type="SUPFAM" id="SSF57850">
    <property type="entry name" value="RING/U-box"/>
    <property type="match status" value="1"/>
</dbReference>
<dbReference type="AlphaFoldDB" id="A0A843W688"/>
<protein>
    <recommendedName>
        <fullName evidence="3">RING-type E3 ubiquitin transferase</fullName>
        <ecNumber evidence="3">2.3.2.27</ecNumber>
    </recommendedName>
</protein>
<feature type="coiled-coil region" evidence="6">
    <location>
        <begin position="72"/>
        <end position="99"/>
    </location>
</feature>
<comment type="pathway">
    <text evidence="2">Protein modification; protein ubiquitination.</text>
</comment>
<dbReference type="EMBL" id="NMUH01002222">
    <property type="protein sequence ID" value="MQL98669.1"/>
    <property type="molecule type" value="Genomic_DNA"/>
</dbReference>
<dbReference type="PROSITE" id="PS00108">
    <property type="entry name" value="PROTEIN_KINASE_ST"/>
    <property type="match status" value="1"/>
</dbReference>
<feature type="region of interest" description="Disordered" evidence="7">
    <location>
        <begin position="1"/>
        <end position="20"/>
    </location>
</feature>
<dbReference type="SUPFAM" id="SSF56112">
    <property type="entry name" value="Protein kinase-like (PK-like)"/>
    <property type="match status" value="1"/>
</dbReference>
<dbReference type="InterPro" id="IPR013083">
    <property type="entry name" value="Znf_RING/FYVE/PHD"/>
</dbReference>
<dbReference type="SMART" id="SM00220">
    <property type="entry name" value="S_TKc"/>
    <property type="match status" value="1"/>
</dbReference>
<keyword evidence="6" id="KW-0175">Coiled coil</keyword>
<feature type="compositionally biased region" description="Low complexity" evidence="7">
    <location>
        <begin position="45"/>
        <end position="56"/>
    </location>
</feature>
<dbReference type="GO" id="GO:0005524">
    <property type="term" value="F:ATP binding"/>
    <property type="evidence" value="ECO:0007669"/>
    <property type="project" value="InterPro"/>
</dbReference>
<dbReference type="InterPro" id="IPR011009">
    <property type="entry name" value="Kinase-like_dom_sf"/>
</dbReference>
<dbReference type="PROSITE" id="PS50011">
    <property type="entry name" value="PROTEIN_KINASE_DOM"/>
    <property type="match status" value="1"/>
</dbReference>
<dbReference type="InterPro" id="IPR003613">
    <property type="entry name" value="Ubox_domain"/>
</dbReference>
<dbReference type="InterPro" id="IPR051348">
    <property type="entry name" value="U-box_ubiquitin_ligases"/>
</dbReference>
<dbReference type="PROSITE" id="PS51698">
    <property type="entry name" value="U_BOX"/>
    <property type="match status" value="1"/>
</dbReference>
<dbReference type="CDD" id="cd16655">
    <property type="entry name" value="RING-Ubox_WDSUB1-like"/>
    <property type="match status" value="1"/>
</dbReference>
<feature type="domain" description="Protein kinase" evidence="8">
    <location>
        <begin position="252"/>
        <end position="531"/>
    </location>
</feature>
<dbReference type="Pfam" id="PF00069">
    <property type="entry name" value="Pkinase"/>
    <property type="match status" value="1"/>
</dbReference>
<dbReference type="Pfam" id="PF04564">
    <property type="entry name" value="U-box"/>
    <property type="match status" value="1"/>
</dbReference>
<sequence length="634" mass="71300">MTTDNLSRGEKTGIIGQEQREIALSSTSASCFLDRMNETTSPNLSTSTTAASGSPAENKLSLEMSSKEEQMFSILHNQLREAKEEREKSRKEASAELMKRKTVESGFADAINRLKMLEAACAHEIKLREELEVLIRTTKREQEQLSEQRDKAMKDLQDAMRAISVTENHIQEVEHHEEKVARELKCVEASIVNLKVERHKIRRGREEAACQQELWKHCSPPVPSSSDGFVRFAPFDLIEFSLSELQSATCDFSDSFKIVQGGSCCVYKGEILGKTVVIKKLQAHDLQGQKEFQEEVHVLSKLKHPHLVTLIGMCPEAWSLVYEYLPNGSLQDQFIQRTNTPLPLSWKVRMRIVAEVCSALLFLHSSKPESIIHGDLKPENIYLDPELHSKIGDIVVCRLVPEATLRCPSFRQNNEQAGAFPYTDPEYQRTGKPTAKSDIYSIGIIVLQLLTGRPPVGLATEVRRAILGGKLSSILDPTAGQWPLPSAVKLAEFGLSCSEANARERPELTPEVVRELEQLLVPVERPVPPFFLCPIRQVSKKRKPFCALTPATLFVTSWLHQTHVIFLPSVAVQEIMHDPVVAADGFTYEGEALRGWLQKGRETSPMTNLKLDHLNLTSNHALRFAIQDWLCRSR</sequence>
<dbReference type="Gene3D" id="3.30.40.10">
    <property type="entry name" value="Zinc/RING finger domain, C3HC4 (zinc finger)"/>
    <property type="match status" value="1"/>
</dbReference>
<accession>A0A843W688</accession>
<reference evidence="10" key="1">
    <citation type="submission" date="2017-07" db="EMBL/GenBank/DDBJ databases">
        <title>Taro Niue Genome Assembly and Annotation.</title>
        <authorList>
            <person name="Atibalentja N."/>
            <person name="Keating K."/>
            <person name="Fields C.J."/>
        </authorList>
    </citation>
    <scope>NUCLEOTIDE SEQUENCE</scope>
    <source>
        <strain evidence="10">Niue_2</strain>
        <tissue evidence="10">Leaf</tissue>
    </source>
</reference>
<evidence type="ECO:0000313" key="11">
    <source>
        <dbReference type="Proteomes" id="UP000652761"/>
    </source>
</evidence>
<dbReference type="Gene3D" id="3.30.200.20">
    <property type="entry name" value="Phosphorylase Kinase, domain 1"/>
    <property type="match status" value="1"/>
</dbReference>